<evidence type="ECO:0000259" key="11">
    <source>
        <dbReference type="PROSITE" id="PS50893"/>
    </source>
</evidence>
<proteinExistence type="inferred from homology"/>
<keyword evidence="8 10" id="KW-0472">Membrane</keyword>
<name>A0ABQ8HHU3_9ROSI</name>
<feature type="region of interest" description="Disordered" evidence="9">
    <location>
        <begin position="1"/>
        <end position="31"/>
    </location>
</feature>
<dbReference type="Proteomes" id="UP000827721">
    <property type="component" value="Unassembled WGS sequence"/>
</dbReference>
<dbReference type="Gene3D" id="3.40.50.300">
    <property type="entry name" value="P-loop containing nucleotide triphosphate hydrolases"/>
    <property type="match status" value="1"/>
</dbReference>
<organism evidence="12 13">
    <name type="scientific">Xanthoceras sorbifolium</name>
    <dbReference type="NCBI Taxonomy" id="99658"/>
    <lineage>
        <taxon>Eukaryota</taxon>
        <taxon>Viridiplantae</taxon>
        <taxon>Streptophyta</taxon>
        <taxon>Embryophyta</taxon>
        <taxon>Tracheophyta</taxon>
        <taxon>Spermatophyta</taxon>
        <taxon>Magnoliopsida</taxon>
        <taxon>eudicotyledons</taxon>
        <taxon>Gunneridae</taxon>
        <taxon>Pentapetalae</taxon>
        <taxon>rosids</taxon>
        <taxon>malvids</taxon>
        <taxon>Sapindales</taxon>
        <taxon>Sapindaceae</taxon>
        <taxon>Xanthoceroideae</taxon>
        <taxon>Xanthoceras</taxon>
    </lineage>
</organism>
<evidence type="ECO:0000256" key="8">
    <source>
        <dbReference type="ARBA" id="ARBA00023136"/>
    </source>
</evidence>
<reference evidence="12 13" key="1">
    <citation type="submission" date="2021-02" db="EMBL/GenBank/DDBJ databases">
        <title>Plant Genome Project.</title>
        <authorList>
            <person name="Zhang R.-G."/>
        </authorList>
    </citation>
    <scope>NUCLEOTIDE SEQUENCE [LARGE SCALE GENOMIC DNA]</scope>
    <source>
        <tissue evidence="12">Leaves</tissue>
    </source>
</reference>
<dbReference type="Pfam" id="PF00005">
    <property type="entry name" value="ABC_tran"/>
    <property type="match status" value="1"/>
</dbReference>
<keyword evidence="13" id="KW-1185">Reference proteome</keyword>
<keyword evidence="5" id="KW-0547">Nucleotide-binding</keyword>
<feature type="transmembrane region" description="Helical" evidence="10">
    <location>
        <begin position="535"/>
        <end position="559"/>
    </location>
</feature>
<comment type="subcellular location">
    <subcellularLocation>
        <location evidence="1">Membrane</location>
        <topology evidence="1">Multi-pass membrane protein</topology>
    </subcellularLocation>
</comment>
<dbReference type="PANTHER" id="PTHR48042">
    <property type="entry name" value="ABC TRANSPORTER G FAMILY MEMBER 11"/>
    <property type="match status" value="1"/>
</dbReference>
<dbReference type="Pfam" id="PF19055">
    <property type="entry name" value="ABC2_membrane_7"/>
    <property type="match status" value="1"/>
</dbReference>
<comment type="similarity">
    <text evidence="2">Belongs to the ABC transporter superfamily. ABCG family. Eye pigment precursor importer (TC 3.A.1.204) subfamily.</text>
</comment>
<dbReference type="PANTHER" id="PTHR48042:SF15">
    <property type="entry name" value="ABC TRANSPORTER G FAMILY MEMBER 13"/>
    <property type="match status" value="1"/>
</dbReference>
<evidence type="ECO:0000256" key="7">
    <source>
        <dbReference type="ARBA" id="ARBA00022989"/>
    </source>
</evidence>
<sequence length="699" mass="77486">MEIEQESGGGGGNGGCADHNEMGLSKGGDRDHHDHEGAMMYLVWEDLTVVLPNFGNGPTKRLLNGLTGYAEPGRIMAIMGPSGSGKSTLLDALAGRLSGNVVMTGNVLLNGKKRRLEYGGLAYVTQEDVLLGTLTVRETLTYSAHLRLPSSMSKDEVTDIVEGTISEMGLQDCGDRLIGNWHMRGISGGEKKRVSIALEILTRPQLLFLDEPTSGLDSASAFFVVEILKNVAHAGRTVISAIHQPSSEVFARYDDLFLLSGGETVYFGEAKLAAKFFAEAGFPCPSRRNPSDHFLRCINSDFDDIRAVLIESKRICETQNSFDPLRNLLTAEIKAMLIKKYRCSEYAARARARIQGISTIEGLVFERKSGGQAKWWKQLSTLTRRSFVNMSRDLGYYWLRIAIYTALSICVGTIFFDIGTSYSSIFARGACGGFVSGFMAFMSIGGFPSFIEEMKVFHRERLNGHYGIGVYMLSNFLSSFPFLTVMSLATASITYYMVKFRSGISHFAYDCLDLICSIAVIESCMMLIASLVPNFLMGVIVGAGYLGIMMMTAGFFRLLPDLPKIFWCYPVSYLNHATWALQGSYKNDLIGLEFDSLEIGGPKLKGEVILTTRLGVNLEYSKWWDLVAVVVILICYRLLFVAILKLRERASPLFRTLYAKRTLHHLKKRPSFRKLPSFPSARHQVQHSLSSQEGLNSPI</sequence>
<feature type="compositionally biased region" description="Polar residues" evidence="9">
    <location>
        <begin position="686"/>
        <end position="699"/>
    </location>
</feature>
<feature type="region of interest" description="Disordered" evidence="9">
    <location>
        <begin position="674"/>
        <end position="699"/>
    </location>
</feature>
<dbReference type="InterPro" id="IPR003439">
    <property type="entry name" value="ABC_transporter-like_ATP-bd"/>
</dbReference>
<evidence type="ECO:0000256" key="10">
    <source>
        <dbReference type="SAM" id="Phobius"/>
    </source>
</evidence>
<dbReference type="InterPro" id="IPR043926">
    <property type="entry name" value="ABCG_dom"/>
</dbReference>
<evidence type="ECO:0000256" key="6">
    <source>
        <dbReference type="ARBA" id="ARBA00022840"/>
    </source>
</evidence>
<comment type="caution">
    <text evidence="12">The sequence shown here is derived from an EMBL/GenBank/DDBJ whole genome shotgun (WGS) entry which is preliminary data.</text>
</comment>
<keyword evidence="3" id="KW-0813">Transport</keyword>
<dbReference type="InterPro" id="IPR027417">
    <property type="entry name" value="P-loop_NTPase"/>
</dbReference>
<feature type="transmembrane region" description="Helical" evidence="10">
    <location>
        <begin position="397"/>
        <end position="418"/>
    </location>
</feature>
<evidence type="ECO:0000256" key="9">
    <source>
        <dbReference type="SAM" id="MobiDB-lite"/>
    </source>
</evidence>
<dbReference type="InterPro" id="IPR003593">
    <property type="entry name" value="AAA+_ATPase"/>
</dbReference>
<dbReference type="InterPro" id="IPR013525">
    <property type="entry name" value="ABC2_TM"/>
</dbReference>
<evidence type="ECO:0000256" key="2">
    <source>
        <dbReference type="ARBA" id="ARBA00005814"/>
    </source>
</evidence>
<evidence type="ECO:0000256" key="5">
    <source>
        <dbReference type="ARBA" id="ARBA00022741"/>
    </source>
</evidence>
<protein>
    <recommendedName>
        <fullName evidence="11">ABC transporter domain-containing protein</fullName>
    </recommendedName>
</protein>
<dbReference type="InterPro" id="IPR052215">
    <property type="entry name" value="Plant_ABCG"/>
</dbReference>
<evidence type="ECO:0000313" key="12">
    <source>
        <dbReference type="EMBL" id="KAH7560645.1"/>
    </source>
</evidence>
<evidence type="ECO:0000256" key="3">
    <source>
        <dbReference type="ARBA" id="ARBA00022448"/>
    </source>
</evidence>
<accession>A0ABQ8HHU3</accession>
<keyword evidence="6" id="KW-0067">ATP-binding</keyword>
<keyword evidence="4 10" id="KW-0812">Transmembrane</keyword>
<feature type="transmembrane region" description="Helical" evidence="10">
    <location>
        <begin position="623"/>
        <end position="644"/>
    </location>
</feature>
<feature type="domain" description="ABC transporter" evidence="11">
    <location>
        <begin position="42"/>
        <end position="286"/>
    </location>
</feature>
<dbReference type="SMART" id="SM00382">
    <property type="entry name" value="AAA"/>
    <property type="match status" value="1"/>
</dbReference>
<evidence type="ECO:0000256" key="4">
    <source>
        <dbReference type="ARBA" id="ARBA00022692"/>
    </source>
</evidence>
<gene>
    <name evidence="12" type="ORF">JRO89_XS10G0061100</name>
</gene>
<evidence type="ECO:0000313" key="13">
    <source>
        <dbReference type="Proteomes" id="UP000827721"/>
    </source>
</evidence>
<dbReference type="PROSITE" id="PS50893">
    <property type="entry name" value="ABC_TRANSPORTER_2"/>
    <property type="match status" value="1"/>
</dbReference>
<dbReference type="CDD" id="cd03213">
    <property type="entry name" value="ABCG_EPDR"/>
    <property type="match status" value="1"/>
</dbReference>
<feature type="transmembrane region" description="Helical" evidence="10">
    <location>
        <begin position="471"/>
        <end position="495"/>
    </location>
</feature>
<dbReference type="EMBL" id="JAFEMO010000010">
    <property type="protein sequence ID" value="KAH7560645.1"/>
    <property type="molecule type" value="Genomic_DNA"/>
</dbReference>
<evidence type="ECO:0000256" key="1">
    <source>
        <dbReference type="ARBA" id="ARBA00004141"/>
    </source>
</evidence>
<dbReference type="Pfam" id="PF01061">
    <property type="entry name" value="ABC2_membrane"/>
    <property type="match status" value="1"/>
</dbReference>
<feature type="transmembrane region" description="Helical" evidence="10">
    <location>
        <begin position="430"/>
        <end position="451"/>
    </location>
</feature>
<dbReference type="InterPro" id="IPR017871">
    <property type="entry name" value="ABC_transporter-like_CS"/>
</dbReference>
<keyword evidence="7 10" id="KW-1133">Transmembrane helix</keyword>
<dbReference type="PROSITE" id="PS00211">
    <property type="entry name" value="ABC_TRANSPORTER_1"/>
    <property type="match status" value="1"/>
</dbReference>
<dbReference type="SUPFAM" id="SSF52540">
    <property type="entry name" value="P-loop containing nucleoside triphosphate hydrolases"/>
    <property type="match status" value="1"/>
</dbReference>